<dbReference type="GO" id="GO:0046872">
    <property type="term" value="F:metal ion binding"/>
    <property type="evidence" value="ECO:0007669"/>
    <property type="project" value="UniProtKB-KW"/>
</dbReference>
<evidence type="ECO:0000256" key="1">
    <source>
        <dbReference type="ARBA" id="ARBA00001947"/>
    </source>
</evidence>
<sequence>MTTESPQQDHAYPVDVEFPDLSGYAAGNTGVPYVYTFDSGAPGPHVMINALTHGNEVCGAIAVKALLDLGVRPRRGKLTLAFANIDAYLSFDASKPDASRFVDQDFNRVWTAAKLDDASADSSELRRARAMRPVIDTVDALLDLHSMHERSAPLIVSGPLDKGIALARALGTPATVISDAGHPEGRRMRDYADLGDPHSPRNALLVECGQHWEPSAVVVAKDCTARFLVLAGALDESDLPPDWFAPKPDAIRVIRVTQPVVAKSMDFRFADAYTGLETFAKAGTVIGWNEGEPVVTPYDNCVLVMPSLRQLRPGVTVVRLGQLLES</sequence>
<keyword evidence="2" id="KW-0479">Metal-binding</keyword>
<reference evidence="6 7" key="1">
    <citation type="submission" date="2016-10" db="EMBL/GenBank/DDBJ databases">
        <authorList>
            <person name="de Groot N.N."/>
        </authorList>
    </citation>
    <scope>NUCLEOTIDE SEQUENCE [LARGE SCALE GENOMIC DNA]</scope>
    <source>
        <strain evidence="6 7">LMG 2247</strain>
    </source>
</reference>
<dbReference type="Pfam" id="PF24827">
    <property type="entry name" value="AstE_AspA_cat"/>
    <property type="match status" value="1"/>
</dbReference>
<dbReference type="InterPro" id="IPR055438">
    <property type="entry name" value="AstE_AspA_cat"/>
</dbReference>
<evidence type="ECO:0000259" key="5">
    <source>
        <dbReference type="Pfam" id="PF24827"/>
    </source>
</evidence>
<dbReference type="PANTHER" id="PTHR15162">
    <property type="entry name" value="ASPARTOACYLASE"/>
    <property type="match status" value="1"/>
</dbReference>
<organism evidence="6 7">
    <name type="scientific">Paraburkholderia phenazinium</name>
    <dbReference type="NCBI Taxonomy" id="60549"/>
    <lineage>
        <taxon>Bacteria</taxon>
        <taxon>Pseudomonadati</taxon>
        <taxon>Pseudomonadota</taxon>
        <taxon>Betaproteobacteria</taxon>
        <taxon>Burkholderiales</taxon>
        <taxon>Burkholderiaceae</taxon>
        <taxon>Paraburkholderia</taxon>
    </lineage>
</organism>
<dbReference type="RefSeq" id="WP_090689451.1">
    <property type="nucleotide sequence ID" value="NZ_CADERL010000024.1"/>
</dbReference>
<evidence type="ECO:0000313" key="7">
    <source>
        <dbReference type="Proteomes" id="UP000199706"/>
    </source>
</evidence>
<evidence type="ECO:0000313" key="6">
    <source>
        <dbReference type="EMBL" id="SDH98385.1"/>
    </source>
</evidence>
<name>A0A1G8GVE5_9BURK</name>
<accession>A0A1G8GVE5</accession>
<keyword evidence="4" id="KW-0862">Zinc</keyword>
<dbReference type="GO" id="GO:0016788">
    <property type="term" value="F:hydrolase activity, acting on ester bonds"/>
    <property type="evidence" value="ECO:0007669"/>
    <property type="project" value="InterPro"/>
</dbReference>
<dbReference type="AlphaFoldDB" id="A0A1G8GVE5"/>
<dbReference type="PANTHER" id="PTHR15162:SF7">
    <property type="entry name" value="SUCCINYLGLUTAMATE DESUCCINYLASE"/>
    <property type="match status" value="1"/>
</dbReference>
<dbReference type="Gene3D" id="3.40.630.10">
    <property type="entry name" value="Zn peptidases"/>
    <property type="match status" value="1"/>
</dbReference>
<proteinExistence type="predicted"/>
<dbReference type="Proteomes" id="UP000199706">
    <property type="component" value="Unassembled WGS sequence"/>
</dbReference>
<protein>
    <submittedName>
        <fullName evidence="6">Succinylglutamate desuccinylase / Aspartoacylase family protein</fullName>
    </submittedName>
</protein>
<keyword evidence="3" id="KW-0378">Hydrolase</keyword>
<evidence type="ECO:0000256" key="4">
    <source>
        <dbReference type="ARBA" id="ARBA00022833"/>
    </source>
</evidence>
<dbReference type="SUPFAM" id="SSF53187">
    <property type="entry name" value="Zn-dependent exopeptidases"/>
    <property type="match status" value="1"/>
</dbReference>
<dbReference type="EMBL" id="FNCJ01000015">
    <property type="protein sequence ID" value="SDH98385.1"/>
    <property type="molecule type" value="Genomic_DNA"/>
</dbReference>
<evidence type="ECO:0000256" key="3">
    <source>
        <dbReference type="ARBA" id="ARBA00022801"/>
    </source>
</evidence>
<dbReference type="CDD" id="cd06910">
    <property type="entry name" value="M14_ASTE_ASPA-like"/>
    <property type="match status" value="1"/>
</dbReference>
<feature type="domain" description="Succinylglutamate desuccinylase/Aspartoacylase catalytic" evidence="5">
    <location>
        <begin position="42"/>
        <end position="196"/>
    </location>
</feature>
<comment type="cofactor">
    <cofactor evidence="1">
        <name>Zn(2+)</name>
        <dbReference type="ChEBI" id="CHEBI:29105"/>
    </cofactor>
</comment>
<evidence type="ECO:0000256" key="2">
    <source>
        <dbReference type="ARBA" id="ARBA00022723"/>
    </source>
</evidence>
<gene>
    <name evidence="6" type="ORF">SAMN05216466_115163</name>
</gene>
<dbReference type="GO" id="GO:0005829">
    <property type="term" value="C:cytosol"/>
    <property type="evidence" value="ECO:0007669"/>
    <property type="project" value="TreeGrafter"/>
</dbReference>
<dbReference type="InterPro" id="IPR050178">
    <property type="entry name" value="AspA/AstE_fam"/>
</dbReference>
<dbReference type="OrthoDB" id="6794856at2"/>